<name>A0A8H9GLS1_9MICO</name>
<dbReference type="SUPFAM" id="SSF50475">
    <property type="entry name" value="FMN-binding split barrel"/>
    <property type="match status" value="1"/>
</dbReference>
<dbReference type="EMBL" id="BMPT01000013">
    <property type="protein sequence ID" value="GGM32950.1"/>
    <property type="molecule type" value="Genomic_DNA"/>
</dbReference>
<organism evidence="2 3">
    <name type="scientific">Promicromonospora citrea</name>
    <dbReference type="NCBI Taxonomy" id="43677"/>
    <lineage>
        <taxon>Bacteria</taxon>
        <taxon>Bacillati</taxon>
        <taxon>Actinomycetota</taxon>
        <taxon>Actinomycetes</taxon>
        <taxon>Micrococcales</taxon>
        <taxon>Promicromonosporaceae</taxon>
        <taxon>Promicromonospora</taxon>
    </lineage>
</organism>
<dbReference type="InterPro" id="IPR004378">
    <property type="entry name" value="F420H2_quin_Rdtase"/>
</dbReference>
<evidence type="ECO:0000313" key="3">
    <source>
        <dbReference type="Proteomes" id="UP000655589"/>
    </source>
</evidence>
<reference evidence="2" key="2">
    <citation type="submission" date="2020-09" db="EMBL/GenBank/DDBJ databases">
        <authorList>
            <person name="Sun Q."/>
            <person name="Ohkuma M."/>
        </authorList>
    </citation>
    <scope>NUCLEOTIDE SEQUENCE</scope>
    <source>
        <strain evidence="2">JCM 3051</strain>
    </source>
</reference>
<sequence length="165" mass="17897">MGAWIFGVVGGLAVLALAAFAGLVVTMRTKNRRALRAVRRLGRAGRPSALRAGAGEPGSRTSVIHHVGRRSGRPYATPVGVYPLGEDFLVFLPYGPDVDWLRNVRAAGAAELRTDGRTYRVAPRLTGAAEALPHLSARDRWVVRLFGVTDFLVLERLRADAEEAR</sequence>
<dbReference type="Pfam" id="PF04075">
    <property type="entry name" value="F420H2_quin_red"/>
    <property type="match status" value="1"/>
</dbReference>
<evidence type="ECO:0000313" key="2">
    <source>
        <dbReference type="EMBL" id="GGM32950.1"/>
    </source>
</evidence>
<accession>A0A8H9GLS1</accession>
<proteinExistence type="predicted"/>
<protein>
    <recommendedName>
        <fullName evidence="4">Deazaflavin-dependent oxidoreductase (Nitroreductase family)</fullName>
    </recommendedName>
</protein>
<comment type="caution">
    <text evidence="2">The sequence shown here is derived from an EMBL/GenBank/DDBJ whole genome shotgun (WGS) entry which is preliminary data.</text>
</comment>
<dbReference type="NCBIfam" id="TIGR00026">
    <property type="entry name" value="hi_GC_TIGR00026"/>
    <property type="match status" value="1"/>
</dbReference>
<keyword evidence="1" id="KW-0812">Transmembrane</keyword>
<dbReference type="InterPro" id="IPR012349">
    <property type="entry name" value="Split_barrel_FMN-bd"/>
</dbReference>
<keyword evidence="1" id="KW-1133">Transmembrane helix</keyword>
<dbReference type="AlphaFoldDB" id="A0A8H9GLS1"/>
<evidence type="ECO:0000256" key="1">
    <source>
        <dbReference type="SAM" id="Phobius"/>
    </source>
</evidence>
<keyword evidence="1" id="KW-0472">Membrane</keyword>
<dbReference type="RefSeq" id="WP_171106776.1">
    <property type="nucleotide sequence ID" value="NZ_BMPT01000013.1"/>
</dbReference>
<dbReference type="Gene3D" id="2.30.110.10">
    <property type="entry name" value="Electron Transport, Fmn-binding Protein, Chain A"/>
    <property type="match status" value="1"/>
</dbReference>
<feature type="transmembrane region" description="Helical" evidence="1">
    <location>
        <begin position="6"/>
        <end position="26"/>
    </location>
</feature>
<keyword evidence="3" id="KW-1185">Reference proteome</keyword>
<reference evidence="2" key="1">
    <citation type="journal article" date="2014" name="Int. J. Syst. Evol. Microbiol.">
        <title>Complete genome sequence of Corynebacterium casei LMG S-19264T (=DSM 44701T), isolated from a smear-ripened cheese.</title>
        <authorList>
            <consortium name="US DOE Joint Genome Institute (JGI-PGF)"/>
            <person name="Walter F."/>
            <person name="Albersmeier A."/>
            <person name="Kalinowski J."/>
            <person name="Ruckert C."/>
        </authorList>
    </citation>
    <scope>NUCLEOTIDE SEQUENCE</scope>
    <source>
        <strain evidence="2">JCM 3051</strain>
    </source>
</reference>
<dbReference type="GO" id="GO:0016491">
    <property type="term" value="F:oxidoreductase activity"/>
    <property type="evidence" value="ECO:0007669"/>
    <property type="project" value="InterPro"/>
</dbReference>
<gene>
    <name evidence="2" type="ORF">GCM10010102_30570</name>
</gene>
<evidence type="ECO:0008006" key="4">
    <source>
        <dbReference type="Google" id="ProtNLM"/>
    </source>
</evidence>
<dbReference type="Proteomes" id="UP000655589">
    <property type="component" value="Unassembled WGS sequence"/>
</dbReference>